<feature type="domain" description="Carboxylesterase type B" evidence="3">
    <location>
        <begin position="32"/>
        <end position="143"/>
    </location>
</feature>
<dbReference type="EMBL" id="JBJQND010000016">
    <property type="protein sequence ID" value="KAL3846947.1"/>
    <property type="molecule type" value="Genomic_DNA"/>
</dbReference>
<keyword evidence="2" id="KW-0732">Signal</keyword>
<dbReference type="PANTHER" id="PTHR43903">
    <property type="entry name" value="NEUROLIGIN"/>
    <property type="match status" value="1"/>
</dbReference>
<feature type="chain" id="PRO_5044818615" description="Carboxylesterase type B domain-containing protein" evidence="2">
    <location>
        <begin position="23"/>
        <end position="150"/>
    </location>
</feature>
<accession>A0ABD3UBR0</accession>
<comment type="similarity">
    <text evidence="1">Belongs to the type-B carboxylesterase/lipase family.</text>
</comment>
<sequence length="150" mass="17384">MILNIVMFIFLVLSCLISCTIAPVNMQQHVERVIETTDGRIRGVLVEFLQDHKLKKIEIFFNIPYASLKGVRGNVLRFMPPSSPSKWKYIKDTSKHNSSVQCPQKWLSESKLMNSNIYERVREAGSIRKQDEECLYLNLFVSSQGKYKII</sequence>
<dbReference type="SUPFAM" id="SSF53474">
    <property type="entry name" value="alpha/beta-Hydrolases"/>
    <property type="match status" value="1"/>
</dbReference>
<gene>
    <name evidence="4" type="ORF">ACJMK2_017887</name>
</gene>
<evidence type="ECO:0000313" key="5">
    <source>
        <dbReference type="Proteomes" id="UP001634394"/>
    </source>
</evidence>
<evidence type="ECO:0000256" key="1">
    <source>
        <dbReference type="ARBA" id="ARBA00005964"/>
    </source>
</evidence>
<dbReference type="Pfam" id="PF00135">
    <property type="entry name" value="COesterase"/>
    <property type="match status" value="1"/>
</dbReference>
<evidence type="ECO:0000313" key="4">
    <source>
        <dbReference type="EMBL" id="KAL3846947.1"/>
    </source>
</evidence>
<dbReference type="InterPro" id="IPR029058">
    <property type="entry name" value="AB_hydrolase_fold"/>
</dbReference>
<dbReference type="InterPro" id="IPR051093">
    <property type="entry name" value="Neuroligin/BSAL"/>
</dbReference>
<protein>
    <recommendedName>
        <fullName evidence="3">Carboxylesterase type B domain-containing protein</fullName>
    </recommendedName>
</protein>
<evidence type="ECO:0000256" key="2">
    <source>
        <dbReference type="SAM" id="SignalP"/>
    </source>
</evidence>
<feature type="signal peptide" evidence="2">
    <location>
        <begin position="1"/>
        <end position="22"/>
    </location>
</feature>
<keyword evidence="5" id="KW-1185">Reference proteome</keyword>
<dbReference type="InterPro" id="IPR002018">
    <property type="entry name" value="CarbesteraseB"/>
</dbReference>
<comment type="caution">
    <text evidence="4">The sequence shown here is derived from an EMBL/GenBank/DDBJ whole genome shotgun (WGS) entry which is preliminary data.</text>
</comment>
<dbReference type="AlphaFoldDB" id="A0ABD3UBR0"/>
<dbReference type="Gene3D" id="3.40.50.1820">
    <property type="entry name" value="alpha/beta hydrolase"/>
    <property type="match status" value="1"/>
</dbReference>
<reference evidence="4 5" key="1">
    <citation type="submission" date="2024-11" db="EMBL/GenBank/DDBJ databases">
        <title>Chromosome-level genome assembly of the freshwater bivalve Anodonta woodiana.</title>
        <authorList>
            <person name="Chen X."/>
        </authorList>
    </citation>
    <scope>NUCLEOTIDE SEQUENCE [LARGE SCALE GENOMIC DNA]</scope>
    <source>
        <strain evidence="4">MN2024</strain>
        <tissue evidence="4">Gills</tissue>
    </source>
</reference>
<dbReference type="Proteomes" id="UP001634394">
    <property type="component" value="Unassembled WGS sequence"/>
</dbReference>
<organism evidence="4 5">
    <name type="scientific">Sinanodonta woodiana</name>
    <name type="common">Chinese pond mussel</name>
    <name type="synonym">Anodonta woodiana</name>
    <dbReference type="NCBI Taxonomy" id="1069815"/>
    <lineage>
        <taxon>Eukaryota</taxon>
        <taxon>Metazoa</taxon>
        <taxon>Spiralia</taxon>
        <taxon>Lophotrochozoa</taxon>
        <taxon>Mollusca</taxon>
        <taxon>Bivalvia</taxon>
        <taxon>Autobranchia</taxon>
        <taxon>Heteroconchia</taxon>
        <taxon>Palaeoheterodonta</taxon>
        <taxon>Unionida</taxon>
        <taxon>Unionoidea</taxon>
        <taxon>Unionidae</taxon>
        <taxon>Unioninae</taxon>
        <taxon>Sinanodonta</taxon>
    </lineage>
</organism>
<proteinExistence type="inferred from homology"/>
<evidence type="ECO:0000259" key="3">
    <source>
        <dbReference type="Pfam" id="PF00135"/>
    </source>
</evidence>
<name>A0ABD3UBR0_SINWO</name>